<name>A0ABR2GUI7_9EUKA</name>
<feature type="compositionally biased region" description="Polar residues" evidence="1">
    <location>
        <begin position="18"/>
        <end position="45"/>
    </location>
</feature>
<proteinExistence type="predicted"/>
<evidence type="ECO:0000313" key="2">
    <source>
        <dbReference type="EMBL" id="KAK8837609.1"/>
    </source>
</evidence>
<organism evidence="2 3">
    <name type="scientific">Tritrichomonas musculus</name>
    <dbReference type="NCBI Taxonomy" id="1915356"/>
    <lineage>
        <taxon>Eukaryota</taxon>
        <taxon>Metamonada</taxon>
        <taxon>Parabasalia</taxon>
        <taxon>Tritrichomonadida</taxon>
        <taxon>Tritrichomonadidae</taxon>
        <taxon>Tritrichomonas</taxon>
    </lineage>
</organism>
<evidence type="ECO:0000313" key="3">
    <source>
        <dbReference type="Proteomes" id="UP001470230"/>
    </source>
</evidence>
<evidence type="ECO:0000256" key="1">
    <source>
        <dbReference type="SAM" id="MobiDB-lite"/>
    </source>
</evidence>
<accession>A0ABR2GUI7</accession>
<comment type="caution">
    <text evidence="2">The sequence shown here is derived from an EMBL/GenBank/DDBJ whole genome shotgun (WGS) entry which is preliminary data.</text>
</comment>
<gene>
    <name evidence="2" type="ORF">M9Y10_036140</name>
</gene>
<sequence>MLRFNNPPHETVKPPSPKATSRARSPFFSANQGRSISARQEQRPQSARGPIQKRMPKTLYMRTSCTELRETTKLYSILLEYSQQFIQTTISKILIPKFPNLLQNLTASFDKFSNQLVSLFSTIRKTPIVRKYGQNSLMFQSGEQFTSNWIEFIEYVNGIADAGLSPYQEEFAKCFQTIIDVMSFISLRMKKGNFISKQAHDIMNKNNTKLLEIHDKIDPILAESKESVIARITPQKYTTYIKQYVRDMNTIMDRILPNDVISPIESSKIRTEISTQCSEICQIIESMCTFHDSISAIKTQIVEFNNALSGIYTLVSLPFSITLTVEEQEEECECDKCRSFPEKQLEQFYRDEFQANDQ</sequence>
<keyword evidence="3" id="KW-1185">Reference proteome</keyword>
<feature type="region of interest" description="Disordered" evidence="1">
    <location>
        <begin position="1"/>
        <end position="56"/>
    </location>
</feature>
<dbReference type="EMBL" id="JAPFFF010000058">
    <property type="protein sequence ID" value="KAK8837609.1"/>
    <property type="molecule type" value="Genomic_DNA"/>
</dbReference>
<dbReference type="Proteomes" id="UP001470230">
    <property type="component" value="Unassembled WGS sequence"/>
</dbReference>
<protein>
    <submittedName>
        <fullName evidence="2">Uncharacterized protein</fullName>
    </submittedName>
</protein>
<reference evidence="2 3" key="1">
    <citation type="submission" date="2024-04" db="EMBL/GenBank/DDBJ databases">
        <title>Tritrichomonas musculus Genome.</title>
        <authorList>
            <person name="Alves-Ferreira E."/>
            <person name="Grigg M."/>
            <person name="Lorenzi H."/>
            <person name="Galac M."/>
        </authorList>
    </citation>
    <scope>NUCLEOTIDE SEQUENCE [LARGE SCALE GENOMIC DNA]</scope>
    <source>
        <strain evidence="2 3">EAF2021</strain>
    </source>
</reference>